<dbReference type="Gene3D" id="2.115.10.20">
    <property type="entry name" value="Glycosyl hydrolase domain, family 43"/>
    <property type="match status" value="1"/>
</dbReference>
<dbReference type="Proteomes" id="UP000075260">
    <property type="component" value="Unassembled WGS sequence"/>
</dbReference>
<dbReference type="Gene3D" id="2.60.120.200">
    <property type="match status" value="2"/>
</dbReference>
<dbReference type="InterPro" id="IPR013320">
    <property type="entry name" value="ConA-like_dom_sf"/>
</dbReference>
<dbReference type="SMART" id="SM00606">
    <property type="entry name" value="CBD_IV"/>
    <property type="match status" value="1"/>
</dbReference>
<evidence type="ECO:0000259" key="5">
    <source>
        <dbReference type="PROSITE" id="PS51175"/>
    </source>
</evidence>
<keyword evidence="3" id="KW-0378">Hydrolase</keyword>
<keyword evidence="2" id="KW-0732">Signal</keyword>
<dbReference type="Pfam" id="PF17851">
    <property type="entry name" value="GH43_C2"/>
    <property type="match status" value="2"/>
</dbReference>
<evidence type="ECO:0000313" key="7">
    <source>
        <dbReference type="Proteomes" id="UP000075260"/>
    </source>
</evidence>
<reference evidence="6 7" key="1">
    <citation type="submission" date="2014-02" db="EMBL/GenBank/DDBJ databases">
        <title>The small core and large imbalanced accessory genome model reveals a collaborative survival strategy of Sorangium cellulosum strains in nature.</title>
        <authorList>
            <person name="Han K."/>
            <person name="Peng R."/>
            <person name="Blom J."/>
            <person name="Li Y.-Z."/>
        </authorList>
    </citation>
    <scope>NUCLEOTIDE SEQUENCE [LARGE SCALE GENOMIC DNA]</scope>
    <source>
        <strain evidence="6 7">So0008-312</strain>
    </source>
</reference>
<evidence type="ECO:0000313" key="6">
    <source>
        <dbReference type="EMBL" id="KYF63215.1"/>
    </source>
</evidence>
<dbReference type="Gene3D" id="2.60.120.260">
    <property type="entry name" value="Galactose-binding domain-like"/>
    <property type="match status" value="1"/>
</dbReference>
<dbReference type="SUPFAM" id="SSF75005">
    <property type="entry name" value="Arabinanase/levansucrase/invertase"/>
    <property type="match status" value="1"/>
</dbReference>
<dbReference type="Pfam" id="PF03422">
    <property type="entry name" value="CBM_6"/>
    <property type="match status" value="1"/>
</dbReference>
<dbReference type="InterPro" id="IPR051795">
    <property type="entry name" value="Glycosyl_Hydrlase_43"/>
</dbReference>
<dbReference type="GO" id="GO:0004553">
    <property type="term" value="F:hydrolase activity, hydrolyzing O-glycosyl compounds"/>
    <property type="evidence" value="ECO:0007669"/>
    <property type="project" value="InterPro"/>
</dbReference>
<proteinExistence type="inferred from homology"/>
<gene>
    <name evidence="6" type="ORF">BE15_43115</name>
</gene>
<dbReference type="AlphaFoldDB" id="A0A150Q5D8"/>
<name>A0A150Q5D8_SORCE</name>
<dbReference type="InterPro" id="IPR006710">
    <property type="entry name" value="Glyco_hydro_43"/>
</dbReference>
<evidence type="ECO:0000256" key="4">
    <source>
        <dbReference type="ARBA" id="ARBA00023295"/>
    </source>
</evidence>
<dbReference type="SUPFAM" id="SSF49899">
    <property type="entry name" value="Concanavalin A-like lectins/glucanases"/>
    <property type="match status" value="1"/>
</dbReference>
<dbReference type="RefSeq" id="WP_061612276.1">
    <property type="nucleotide sequence ID" value="NZ_JEMA01001025.1"/>
</dbReference>
<dbReference type="SUPFAM" id="SSF49785">
    <property type="entry name" value="Galactose-binding domain-like"/>
    <property type="match status" value="1"/>
</dbReference>
<dbReference type="Pfam" id="PF04616">
    <property type="entry name" value="Glyco_hydro_43"/>
    <property type="match status" value="1"/>
</dbReference>
<evidence type="ECO:0000256" key="2">
    <source>
        <dbReference type="ARBA" id="ARBA00022729"/>
    </source>
</evidence>
<dbReference type="InterPro" id="IPR008979">
    <property type="entry name" value="Galactose-bd-like_sf"/>
</dbReference>
<evidence type="ECO:0000256" key="3">
    <source>
        <dbReference type="ARBA" id="ARBA00022801"/>
    </source>
</evidence>
<dbReference type="InterPro" id="IPR006584">
    <property type="entry name" value="Cellulose-bd_IV"/>
</dbReference>
<dbReference type="GO" id="GO:0030246">
    <property type="term" value="F:carbohydrate binding"/>
    <property type="evidence" value="ECO:0007669"/>
    <property type="project" value="InterPro"/>
</dbReference>
<dbReference type="Pfam" id="PF18998">
    <property type="entry name" value="Flg_new_2"/>
    <property type="match status" value="1"/>
</dbReference>
<dbReference type="CDD" id="cd04084">
    <property type="entry name" value="CBM6_xylanase-like"/>
    <property type="match status" value="1"/>
</dbReference>
<dbReference type="PROSITE" id="PS51175">
    <property type="entry name" value="CBM6"/>
    <property type="match status" value="1"/>
</dbReference>
<comment type="similarity">
    <text evidence="1">Belongs to the glycosyl hydrolase 43 family.</text>
</comment>
<dbReference type="InterPro" id="IPR005084">
    <property type="entry name" value="CBM6"/>
</dbReference>
<dbReference type="InterPro" id="IPR023296">
    <property type="entry name" value="Glyco_hydro_beta-prop_sf"/>
</dbReference>
<dbReference type="InterPro" id="IPR041542">
    <property type="entry name" value="GH43_C2"/>
</dbReference>
<keyword evidence="4" id="KW-0326">Glycosidase</keyword>
<dbReference type="PANTHER" id="PTHR42812:SF12">
    <property type="entry name" value="BETA-XYLOSIDASE-RELATED"/>
    <property type="match status" value="1"/>
</dbReference>
<protein>
    <submittedName>
        <fullName evidence="6">Xylosidase/arabinosidase</fullName>
    </submittedName>
</protein>
<comment type="caution">
    <text evidence="6">The sequence shown here is derived from an EMBL/GenBank/DDBJ whole genome shotgun (WGS) entry which is preliminary data.</text>
</comment>
<dbReference type="InterPro" id="IPR044060">
    <property type="entry name" value="Bacterial_rp_domain"/>
</dbReference>
<evidence type="ECO:0000256" key="1">
    <source>
        <dbReference type="ARBA" id="ARBA00009865"/>
    </source>
</evidence>
<organism evidence="6 7">
    <name type="scientific">Sorangium cellulosum</name>
    <name type="common">Polyangium cellulosum</name>
    <dbReference type="NCBI Taxonomy" id="56"/>
    <lineage>
        <taxon>Bacteria</taxon>
        <taxon>Pseudomonadati</taxon>
        <taxon>Myxococcota</taxon>
        <taxon>Polyangia</taxon>
        <taxon>Polyangiales</taxon>
        <taxon>Polyangiaceae</taxon>
        <taxon>Sorangium</taxon>
    </lineage>
</organism>
<dbReference type="PANTHER" id="PTHR42812">
    <property type="entry name" value="BETA-XYLOSIDASE"/>
    <property type="match status" value="1"/>
</dbReference>
<accession>A0A150Q5D8</accession>
<sequence length="813" mass="86986">MRKHSAFITAMILIGPLPMSCGGDEQLSPLEYPLTIEATGDGTTDPPPGTYLHRAGAVVTVTARPAPSADFTGWSGAASEADDVVEIKVDGSKTLTAAFETASWPGEPQSTYLNPILPGDHPDMNIYIEGDDFYITGSSFNISPYVEILHSRDLLRWERVSRVVDPAWSGLEASTSAGGGTWGGFIVKVAAGYRVYFAVNFNQYFAEAESLAGPWGEPVHVEPVGPYTPPGEDPELVSFDRGTGYDDSVFVDDDGTTYLVVKAGQCKWNGVTGGEVNNFGVNLLQKIDPETGQLSGESIDLSFVNWDVENGGCGDPATDPDSAVEENWAEGPTMTKRNGFYYYFDSTHTGCGGEQYGWRSATLSSDPEDWTPLGSVLKGEAPFSGAQHSTAPFQIADGTWWVFSHSYECDNNRRGLGRQGLLSQVTWIDDASGAGVPVVNGRLGEPAPAPALPPSDIPFLLPVNDDFTGDELAPAWTFYGNMPSDRTSVTDRAGWLRLKPAADETRWAIQKDALHAKAMVVRMDFAPEADGEAAGVRLGNAVPEQDLTTFPTWMHPISQEVSVARVRADGEDRIRFSFRSVVPVPNADESAYEAVDATEISFDAPAPAERTLWLKLVHGEDHEATGWFSTDRLTWTQVGEPIDISALEDYDTVNNGWVGSQAGVFASNASADFDLFTYRDGFTAIAAAELDQESGTEVVSSPSAGPVLGGLEDGDWAMYGSVDLGSGGVASTEIELQASSAKGGAVEVWLDPLAGGRRVATCDVPATGGWETWTTVTCKVSAAGSHEVYLRAKGGSGELLRLASLRFVPGKNE</sequence>
<feature type="domain" description="CBM6" evidence="5">
    <location>
        <begin position="683"/>
        <end position="808"/>
    </location>
</feature>
<dbReference type="EMBL" id="JEMA01001025">
    <property type="protein sequence ID" value="KYF63215.1"/>
    <property type="molecule type" value="Genomic_DNA"/>
</dbReference>
<dbReference type="GO" id="GO:0005975">
    <property type="term" value="P:carbohydrate metabolic process"/>
    <property type="evidence" value="ECO:0007669"/>
    <property type="project" value="InterPro"/>
</dbReference>